<comment type="caution">
    <text evidence="1">The sequence shown here is derived from an EMBL/GenBank/DDBJ whole genome shotgun (WGS) entry which is preliminary data.</text>
</comment>
<name>A0AAW2P466_SESRA</name>
<protein>
    <submittedName>
        <fullName evidence="1">Uncharacterized protein</fullName>
    </submittedName>
</protein>
<evidence type="ECO:0000313" key="1">
    <source>
        <dbReference type="EMBL" id="KAL0349808.1"/>
    </source>
</evidence>
<reference evidence="1" key="1">
    <citation type="submission" date="2020-06" db="EMBL/GenBank/DDBJ databases">
        <authorList>
            <person name="Li T."/>
            <person name="Hu X."/>
            <person name="Zhang T."/>
            <person name="Song X."/>
            <person name="Zhang H."/>
            <person name="Dai N."/>
            <person name="Sheng W."/>
            <person name="Hou X."/>
            <person name="Wei L."/>
        </authorList>
    </citation>
    <scope>NUCLEOTIDE SEQUENCE</scope>
    <source>
        <strain evidence="1">G02</strain>
        <tissue evidence="1">Leaf</tissue>
    </source>
</reference>
<dbReference type="EMBL" id="JACGWJ010000018">
    <property type="protein sequence ID" value="KAL0349808.1"/>
    <property type="molecule type" value="Genomic_DNA"/>
</dbReference>
<sequence length="93" mass="10628">MSSRIPIDARRPRQAWISKGRAVCIELNQDGDGARRRTTLGDRGTVWRNMKSITAARCKSAFHCVLVKVRAAYSVRRWRWTSRIMPSVENGTP</sequence>
<dbReference type="AlphaFoldDB" id="A0AAW2P466"/>
<organism evidence="1">
    <name type="scientific">Sesamum radiatum</name>
    <name type="common">Black benniseed</name>
    <dbReference type="NCBI Taxonomy" id="300843"/>
    <lineage>
        <taxon>Eukaryota</taxon>
        <taxon>Viridiplantae</taxon>
        <taxon>Streptophyta</taxon>
        <taxon>Embryophyta</taxon>
        <taxon>Tracheophyta</taxon>
        <taxon>Spermatophyta</taxon>
        <taxon>Magnoliopsida</taxon>
        <taxon>eudicotyledons</taxon>
        <taxon>Gunneridae</taxon>
        <taxon>Pentapetalae</taxon>
        <taxon>asterids</taxon>
        <taxon>lamiids</taxon>
        <taxon>Lamiales</taxon>
        <taxon>Pedaliaceae</taxon>
        <taxon>Sesamum</taxon>
    </lineage>
</organism>
<proteinExistence type="predicted"/>
<accession>A0AAW2P466</accession>
<reference evidence="1" key="2">
    <citation type="journal article" date="2024" name="Plant">
        <title>Genomic evolution and insights into agronomic trait innovations of Sesamum species.</title>
        <authorList>
            <person name="Miao H."/>
            <person name="Wang L."/>
            <person name="Qu L."/>
            <person name="Liu H."/>
            <person name="Sun Y."/>
            <person name="Le M."/>
            <person name="Wang Q."/>
            <person name="Wei S."/>
            <person name="Zheng Y."/>
            <person name="Lin W."/>
            <person name="Duan Y."/>
            <person name="Cao H."/>
            <person name="Xiong S."/>
            <person name="Wang X."/>
            <person name="Wei L."/>
            <person name="Li C."/>
            <person name="Ma Q."/>
            <person name="Ju M."/>
            <person name="Zhao R."/>
            <person name="Li G."/>
            <person name="Mu C."/>
            <person name="Tian Q."/>
            <person name="Mei H."/>
            <person name="Zhang T."/>
            <person name="Gao T."/>
            <person name="Zhang H."/>
        </authorList>
    </citation>
    <scope>NUCLEOTIDE SEQUENCE</scope>
    <source>
        <strain evidence="1">G02</strain>
    </source>
</reference>
<gene>
    <name evidence="1" type="ORF">Sradi_4130000</name>
</gene>